<dbReference type="GO" id="GO:0005634">
    <property type="term" value="C:nucleus"/>
    <property type="evidence" value="ECO:0007669"/>
    <property type="project" value="UniProtKB-SubCell"/>
</dbReference>
<evidence type="ECO:0000313" key="8">
    <source>
        <dbReference type="Proteomes" id="UP001147733"/>
    </source>
</evidence>
<reference evidence="7" key="1">
    <citation type="submission" date="2022-11" db="EMBL/GenBank/DDBJ databases">
        <authorList>
            <person name="Petersen C."/>
        </authorList>
    </citation>
    <scope>NUCLEOTIDE SEQUENCE</scope>
    <source>
        <strain evidence="7">IBT 23319</strain>
    </source>
</reference>
<dbReference type="OrthoDB" id="3251668at2759"/>
<dbReference type="InterPro" id="IPR001138">
    <property type="entry name" value="Zn2Cys6_DnaBD"/>
</dbReference>
<evidence type="ECO:0000256" key="5">
    <source>
        <dbReference type="ARBA" id="ARBA00023242"/>
    </source>
</evidence>
<dbReference type="CDD" id="cd00067">
    <property type="entry name" value="GAL4"/>
    <property type="match status" value="1"/>
</dbReference>
<dbReference type="PROSITE" id="PS50048">
    <property type="entry name" value="ZN2_CY6_FUNGAL_2"/>
    <property type="match status" value="1"/>
</dbReference>
<dbReference type="EMBL" id="JAPQKT010000008">
    <property type="protein sequence ID" value="KAJ5222441.1"/>
    <property type="molecule type" value="Genomic_DNA"/>
</dbReference>
<keyword evidence="2" id="KW-0805">Transcription regulation</keyword>
<dbReference type="Gene3D" id="4.10.240.10">
    <property type="entry name" value="Zn(2)-C6 fungal-type DNA-binding domain"/>
    <property type="match status" value="1"/>
</dbReference>
<dbReference type="GO" id="GO:0000976">
    <property type="term" value="F:transcription cis-regulatory region binding"/>
    <property type="evidence" value="ECO:0007669"/>
    <property type="project" value="TreeGrafter"/>
</dbReference>
<organism evidence="7 8">
    <name type="scientific">Penicillium citrinum</name>
    <dbReference type="NCBI Taxonomy" id="5077"/>
    <lineage>
        <taxon>Eukaryota</taxon>
        <taxon>Fungi</taxon>
        <taxon>Dikarya</taxon>
        <taxon>Ascomycota</taxon>
        <taxon>Pezizomycotina</taxon>
        <taxon>Eurotiomycetes</taxon>
        <taxon>Eurotiomycetidae</taxon>
        <taxon>Eurotiales</taxon>
        <taxon>Aspergillaceae</taxon>
        <taxon>Penicillium</taxon>
    </lineage>
</organism>
<reference evidence="7" key="2">
    <citation type="journal article" date="2023" name="IMA Fungus">
        <title>Comparative genomic study of the Penicillium genus elucidates a diverse pangenome and 15 lateral gene transfer events.</title>
        <authorList>
            <person name="Petersen C."/>
            <person name="Sorensen T."/>
            <person name="Nielsen M.R."/>
            <person name="Sondergaard T.E."/>
            <person name="Sorensen J.L."/>
            <person name="Fitzpatrick D.A."/>
            <person name="Frisvad J.C."/>
            <person name="Nielsen K.L."/>
        </authorList>
    </citation>
    <scope>NUCLEOTIDE SEQUENCE</scope>
    <source>
        <strain evidence="7">IBT 23319</strain>
    </source>
</reference>
<keyword evidence="5" id="KW-0539">Nucleus</keyword>
<evidence type="ECO:0000256" key="1">
    <source>
        <dbReference type="ARBA" id="ARBA00004123"/>
    </source>
</evidence>
<comment type="subcellular location">
    <subcellularLocation>
        <location evidence="1">Nucleus</location>
    </subcellularLocation>
</comment>
<dbReference type="Pfam" id="PF00172">
    <property type="entry name" value="Zn_clus"/>
    <property type="match status" value="1"/>
</dbReference>
<dbReference type="GO" id="GO:0045944">
    <property type="term" value="P:positive regulation of transcription by RNA polymerase II"/>
    <property type="evidence" value="ECO:0007669"/>
    <property type="project" value="TreeGrafter"/>
</dbReference>
<dbReference type="PANTHER" id="PTHR37534">
    <property type="entry name" value="TRANSCRIPTIONAL ACTIVATOR PROTEIN UGA3"/>
    <property type="match status" value="1"/>
</dbReference>
<dbReference type="RefSeq" id="XP_056497364.1">
    <property type="nucleotide sequence ID" value="XM_056647599.1"/>
</dbReference>
<dbReference type="GO" id="GO:0008270">
    <property type="term" value="F:zinc ion binding"/>
    <property type="evidence" value="ECO:0007669"/>
    <property type="project" value="InterPro"/>
</dbReference>
<dbReference type="SUPFAM" id="SSF57701">
    <property type="entry name" value="Zn2/Cys6 DNA-binding domain"/>
    <property type="match status" value="1"/>
</dbReference>
<feature type="domain" description="Zn(2)-C6 fungal-type" evidence="6">
    <location>
        <begin position="8"/>
        <end position="36"/>
    </location>
</feature>
<proteinExistence type="predicted"/>
<dbReference type="GeneID" id="81386766"/>
<keyword evidence="8" id="KW-1185">Reference proteome</keyword>
<dbReference type="SMART" id="SM00066">
    <property type="entry name" value="GAL4"/>
    <property type="match status" value="1"/>
</dbReference>
<sequence length="493" mass="56012">MSTRSYQGCWTCKRRRRRCDNARPTCQSCERRGVNCEGYEVRLRWGSGIASRGRYMGADKPLEESVPPRLKGRARDLKRDGKGAKFQGQVRVEFDLMVPGPGERLSSKCEKQKEEEAIFNEYLPMKVNVRYDRLKNRQVITDGINVLHSTTARDSMLQHRLPQLCEESNALYTICLAFQLSLSSTRSPLFLEYFDTSLRKFRSELACSTTLSDGTLTAGLLLCSIGLMHGMPWTIHLEGMHNILQSHGLSDTPPDATTSLFRHHLLEVMGVMDLPCFSVGRQINSSTMSRQGSSIGIWRRYCQPSIPRKGVEPVSGLPRSLLDLFAGIGIDTTEQSFWSWSGETGSFMQCYLWEGHRLAGILSLRRHMWMLRKNVVACESLALNPQAVCSVDATALVARILANLDALRLACTERPEEDRFIKNAILYPLFVAGLEVEVMCENRQWQKTIRNCFLGSRQDEILLDLLEEMWTRADPDLNVDDLAREREMEMGLL</sequence>
<evidence type="ECO:0000259" key="6">
    <source>
        <dbReference type="PROSITE" id="PS50048"/>
    </source>
</evidence>
<dbReference type="Pfam" id="PF11951">
    <property type="entry name" value="Fungal_trans_2"/>
    <property type="match status" value="1"/>
</dbReference>
<dbReference type="AlphaFoldDB" id="A0A9W9TH17"/>
<name>A0A9W9TH17_PENCI</name>
<dbReference type="PROSITE" id="PS00463">
    <property type="entry name" value="ZN2_CY6_FUNGAL_1"/>
    <property type="match status" value="1"/>
</dbReference>
<dbReference type="GO" id="GO:0000981">
    <property type="term" value="F:DNA-binding transcription factor activity, RNA polymerase II-specific"/>
    <property type="evidence" value="ECO:0007669"/>
    <property type="project" value="InterPro"/>
</dbReference>
<dbReference type="Proteomes" id="UP001147733">
    <property type="component" value="Unassembled WGS sequence"/>
</dbReference>
<comment type="caution">
    <text evidence="7">The sequence shown here is derived from an EMBL/GenBank/DDBJ whole genome shotgun (WGS) entry which is preliminary data.</text>
</comment>
<dbReference type="InterPro" id="IPR036864">
    <property type="entry name" value="Zn2-C6_fun-type_DNA-bd_sf"/>
</dbReference>
<evidence type="ECO:0000256" key="4">
    <source>
        <dbReference type="ARBA" id="ARBA00023163"/>
    </source>
</evidence>
<gene>
    <name evidence="7" type="ORF">N7469_008681</name>
</gene>
<protein>
    <recommendedName>
        <fullName evidence="6">Zn(2)-C6 fungal-type domain-containing protein</fullName>
    </recommendedName>
</protein>
<accession>A0A9W9TH17</accession>
<evidence type="ECO:0000313" key="7">
    <source>
        <dbReference type="EMBL" id="KAJ5222441.1"/>
    </source>
</evidence>
<evidence type="ECO:0000256" key="3">
    <source>
        <dbReference type="ARBA" id="ARBA00023125"/>
    </source>
</evidence>
<dbReference type="PANTHER" id="PTHR37534:SF44">
    <property type="entry name" value="ZN(II)2CYS6 TRANSCRIPTION FACTOR (EUROFUNG)"/>
    <property type="match status" value="1"/>
</dbReference>
<keyword evidence="4" id="KW-0804">Transcription</keyword>
<evidence type="ECO:0000256" key="2">
    <source>
        <dbReference type="ARBA" id="ARBA00023015"/>
    </source>
</evidence>
<keyword evidence="3" id="KW-0238">DNA-binding</keyword>
<dbReference type="InterPro" id="IPR021858">
    <property type="entry name" value="Fun_TF"/>
</dbReference>